<evidence type="ECO:0000256" key="6">
    <source>
        <dbReference type="ARBA" id="ARBA00023136"/>
    </source>
</evidence>
<accession>A0A160IJX5</accession>
<dbReference type="Pfam" id="PF07690">
    <property type="entry name" value="MFS_1"/>
    <property type="match status" value="1"/>
</dbReference>
<dbReference type="InterPro" id="IPR011701">
    <property type="entry name" value="MFS"/>
</dbReference>
<dbReference type="SUPFAM" id="SSF103473">
    <property type="entry name" value="MFS general substrate transporter"/>
    <property type="match status" value="1"/>
</dbReference>
<feature type="transmembrane region" description="Helical" evidence="7">
    <location>
        <begin position="250"/>
        <end position="269"/>
    </location>
</feature>
<dbReference type="EMBL" id="CP015378">
    <property type="protein sequence ID" value="ANC76191.1"/>
    <property type="molecule type" value="Genomic_DNA"/>
</dbReference>
<reference evidence="9 10" key="1">
    <citation type="submission" date="2016-04" db="EMBL/GenBank/DDBJ databases">
        <title>Complete genome sequence of Fictibacillus phosphorivorans G25-29, a strain toxic to nematodes.</title>
        <authorList>
            <person name="Zheng Z."/>
        </authorList>
    </citation>
    <scope>NUCLEOTIDE SEQUENCE [LARGE SCALE GENOMIC DNA]</scope>
    <source>
        <strain evidence="9 10">G25-29</strain>
    </source>
</reference>
<dbReference type="GO" id="GO:0005886">
    <property type="term" value="C:plasma membrane"/>
    <property type="evidence" value="ECO:0007669"/>
    <property type="project" value="UniProtKB-SubCell"/>
</dbReference>
<keyword evidence="6 7" id="KW-0472">Membrane</keyword>
<feature type="transmembrane region" description="Helical" evidence="7">
    <location>
        <begin position="281"/>
        <end position="299"/>
    </location>
</feature>
<comment type="subcellular location">
    <subcellularLocation>
        <location evidence="1">Cell membrane</location>
        <topology evidence="1">Multi-pass membrane protein</topology>
    </subcellularLocation>
</comment>
<dbReference type="PANTHER" id="PTHR43266">
    <property type="entry name" value="MACROLIDE-EFFLUX PROTEIN"/>
    <property type="match status" value="1"/>
</dbReference>
<dbReference type="STRING" id="1221500.ABE65_004950"/>
<gene>
    <name evidence="9" type="ORF">ABE65_004950</name>
</gene>
<evidence type="ECO:0000256" key="3">
    <source>
        <dbReference type="ARBA" id="ARBA00022475"/>
    </source>
</evidence>
<dbReference type="InterPro" id="IPR036259">
    <property type="entry name" value="MFS_trans_sf"/>
</dbReference>
<evidence type="ECO:0000313" key="9">
    <source>
        <dbReference type="EMBL" id="ANC76191.1"/>
    </source>
</evidence>
<dbReference type="RefSeq" id="WP_066391981.1">
    <property type="nucleotide sequence ID" value="NZ_CP015378.1"/>
</dbReference>
<feature type="transmembrane region" description="Helical" evidence="7">
    <location>
        <begin position="371"/>
        <end position="389"/>
    </location>
</feature>
<evidence type="ECO:0000256" key="1">
    <source>
        <dbReference type="ARBA" id="ARBA00004651"/>
    </source>
</evidence>
<keyword evidence="10" id="KW-1185">Reference proteome</keyword>
<evidence type="ECO:0000313" key="10">
    <source>
        <dbReference type="Proteomes" id="UP000076623"/>
    </source>
</evidence>
<feature type="transmembrane region" description="Helical" evidence="7">
    <location>
        <begin position="72"/>
        <end position="91"/>
    </location>
</feature>
<keyword evidence="4 7" id="KW-0812">Transmembrane</keyword>
<evidence type="ECO:0000256" key="2">
    <source>
        <dbReference type="ARBA" id="ARBA00022448"/>
    </source>
</evidence>
<proteinExistence type="predicted"/>
<feature type="transmembrane region" description="Helical" evidence="7">
    <location>
        <begin position="7"/>
        <end position="27"/>
    </location>
</feature>
<dbReference type="Proteomes" id="UP000076623">
    <property type="component" value="Chromosome"/>
</dbReference>
<keyword evidence="5 7" id="KW-1133">Transmembrane helix</keyword>
<feature type="domain" description="Major facilitator superfamily (MFS) profile" evidence="8">
    <location>
        <begin position="1"/>
        <end position="187"/>
    </location>
</feature>
<name>A0A160IJX5_9BACL</name>
<dbReference type="AlphaFoldDB" id="A0A160IJX5"/>
<evidence type="ECO:0000256" key="4">
    <source>
        <dbReference type="ARBA" id="ARBA00022692"/>
    </source>
</evidence>
<feature type="transmembrane region" description="Helical" evidence="7">
    <location>
        <begin position="39"/>
        <end position="60"/>
    </location>
</feature>
<dbReference type="PANTHER" id="PTHR43266:SF7">
    <property type="entry name" value="TRANSPORTER, PUTATIVE-RELATED"/>
    <property type="match status" value="1"/>
</dbReference>
<organism evidence="9 10">
    <name type="scientific">Fictibacillus phosphorivorans</name>
    <dbReference type="NCBI Taxonomy" id="1221500"/>
    <lineage>
        <taxon>Bacteria</taxon>
        <taxon>Bacillati</taxon>
        <taxon>Bacillota</taxon>
        <taxon>Bacilli</taxon>
        <taxon>Bacillales</taxon>
        <taxon>Fictibacillaceae</taxon>
        <taxon>Fictibacillus</taxon>
    </lineage>
</organism>
<protein>
    <recommendedName>
        <fullName evidence="8">Major facilitator superfamily (MFS) profile domain-containing protein</fullName>
    </recommendedName>
</protein>
<dbReference type="CDD" id="cd06173">
    <property type="entry name" value="MFS_MefA_like"/>
    <property type="match status" value="1"/>
</dbReference>
<dbReference type="PROSITE" id="PS50850">
    <property type="entry name" value="MFS"/>
    <property type="match status" value="1"/>
</dbReference>
<dbReference type="KEGG" id="fpn:ABE65_004950"/>
<dbReference type="Gene3D" id="1.20.1250.20">
    <property type="entry name" value="MFS general substrate transporter like domains"/>
    <property type="match status" value="1"/>
</dbReference>
<feature type="transmembrane region" description="Helical" evidence="7">
    <location>
        <begin position="162"/>
        <end position="182"/>
    </location>
</feature>
<keyword evidence="2" id="KW-0813">Transport</keyword>
<feature type="transmembrane region" description="Helical" evidence="7">
    <location>
        <begin position="97"/>
        <end position="117"/>
    </location>
</feature>
<feature type="transmembrane region" description="Helical" evidence="7">
    <location>
        <begin position="217"/>
        <end position="238"/>
    </location>
</feature>
<evidence type="ECO:0000256" key="7">
    <source>
        <dbReference type="SAM" id="Phobius"/>
    </source>
</evidence>
<dbReference type="InterPro" id="IPR020846">
    <property type="entry name" value="MFS_dom"/>
</dbReference>
<evidence type="ECO:0000256" key="5">
    <source>
        <dbReference type="ARBA" id="ARBA00022989"/>
    </source>
</evidence>
<feature type="transmembrane region" description="Helical" evidence="7">
    <location>
        <begin position="305"/>
        <end position="327"/>
    </location>
</feature>
<dbReference type="GO" id="GO:0022857">
    <property type="term" value="F:transmembrane transporter activity"/>
    <property type="evidence" value="ECO:0007669"/>
    <property type="project" value="InterPro"/>
</dbReference>
<evidence type="ECO:0000259" key="8">
    <source>
        <dbReference type="PROSITE" id="PS50850"/>
    </source>
</evidence>
<keyword evidence="3" id="KW-1003">Cell membrane</keyword>
<sequence length="405" mass="45319">MWRNRNFLILMFGLAVSSTGLWVGIIGNLEFLQMNVESSFLQALIILAGFLVGIFLAPMAGRIIDRSNKKKILIYAGFARCAAIFFMYLAIAYNNVWWMVVYTLVIGISGTFSQPAMQTMLPLIVKKEELLDANGVNMNIFTASRIVGTALGGVMLVGMSLFSLYTVTLVSYVILLISTFFLDVEEQPKKADLSGKKDNFFRTLRELYPIIKNERKVVYGIFLLIPAYLFLSGFNLMVIEISELQDNAGIKGILYTTEGVCVFVGTFLSKKFFRDNPKLSYMFAITFIIAAAHTSLFLAEHPIMSVLSFGLFGLAAGTLFPVVTTIFQTDVPSDYHGRFFSIKGMVDNIIFQILMLLTGLFLDTIGFHKMVIGFGISSFVIAFVIYYQYKTKSGTKQKDRLAPIK</sequence>